<dbReference type="Pfam" id="PF01740">
    <property type="entry name" value="STAS"/>
    <property type="match status" value="1"/>
</dbReference>
<dbReference type="Gene3D" id="2.60.120.10">
    <property type="entry name" value="Jelly Rolls"/>
    <property type="match status" value="1"/>
</dbReference>
<keyword evidence="9" id="KW-1185">Reference proteome</keyword>
<evidence type="ECO:0000259" key="7">
    <source>
        <dbReference type="PROSITE" id="PS50801"/>
    </source>
</evidence>
<dbReference type="Proteomes" id="UP001515480">
    <property type="component" value="Unassembled WGS sequence"/>
</dbReference>
<dbReference type="InterPro" id="IPR014710">
    <property type="entry name" value="RmlC-like_jellyroll"/>
</dbReference>
<feature type="domain" description="STAS" evidence="7">
    <location>
        <begin position="516"/>
        <end position="619"/>
    </location>
</feature>
<gene>
    <name evidence="8" type="ORF">AB1Y20_011158</name>
</gene>
<dbReference type="GO" id="GO:0016020">
    <property type="term" value="C:membrane"/>
    <property type="evidence" value="ECO:0007669"/>
    <property type="project" value="UniProtKB-SubCell"/>
</dbReference>
<dbReference type="InterPro" id="IPR052706">
    <property type="entry name" value="Membrane-Transporter-like"/>
</dbReference>
<name>A0AB34IPL8_PRYPA</name>
<feature type="region of interest" description="Disordered" evidence="5">
    <location>
        <begin position="653"/>
        <end position="705"/>
    </location>
</feature>
<proteinExistence type="predicted"/>
<feature type="compositionally biased region" description="Basic and acidic residues" evidence="5">
    <location>
        <begin position="653"/>
        <end position="674"/>
    </location>
</feature>
<feature type="compositionally biased region" description="Basic and acidic residues" evidence="5">
    <location>
        <begin position="1018"/>
        <end position="1038"/>
    </location>
</feature>
<feature type="transmembrane region" description="Helical" evidence="6">
    <location>
        <begin position="145"/>
        <end position="171"/>
    </location>
</feature>
<dbReference type="SUPFAM" id="SSF51206">
    <property type="entry name" value="cAMP-binding domain-like"/>
    <property type="match status" value="1"/>
</dbReference>
<keyword evidence="2 6" id="KW-0812">Transmembrane</keyword>
<feature type="transmembrane region" description="Helical" evidence="6">
    <location>
        <begin position="226"/>
        <end position="242"/>
    </location>
</feature>
<evidence type="ECO:0000256" key="6">
    <source>
        <dbReference type="SAM" id="Phobius"/>
    </source>
</evidence>
<feature type="compositionally biased region" description="Basic and acidic residues" evidence="5">
    <location>
        <begin position="970"/>
        <end position="984"/>
    </location>
</feature>
<feature type="compositionally biased region" description="Low complexity" evidence="5">
    <location>
        <begin position="675"/>
        <end position="692"/>
    </location>
</feature>
<comment type="subcellular location">
    <subcellularLocation>
        <location evidence="1">Membrane</location>
        <topology evidence="1">Multi-pass membrane protein</topology>
    </subcellularLocation>
</comment>
<dbReference type="PANTHER" id="PTHR43310">
    <property type="entry name" value="SULFATE TRANSPORTER YBAR-RELATED"/>
    <property type="match status" value="1"/>
</dbReference>
<feature type="compositionally biased region" description="Low complexity" evidence="5">
    <location>
        <begin position="937"/>
        <end position="948"/>
    </location>
</feature>
<protein>
    <recommendedName>
        <fullName evidence="7">STAS domain-containing protein</fullName>
    </recommendedName>
</protein>
<feature type="transmembrane region" description="Helical" evidence="6">
    <location>
        <begin position="445"/>
        <end position="477"/>
    </location>
</feature>
<feature type="region of interest" description="Disordered" evidence="5">
    <location>
        <begin position="926"/>
        <end position="1057"/>
    </location>
</feature>
<dbReference type="InterPro" id="IPR018490">
    <property type="entry name" value="cNMP-bd_dom_sf"/>
</dbReference>
<accession>A0AB34IPL8</accession>
<dbReference type="SUPFAM" id="SSF52091">
    <property type="entry name" value="SpoIIaa-like"/>
    <property type="match status" value="1"/>
</dbReference>
<sequence>MCNRSHRASRDNGRHYAPLVEADGARTTDEELPTSRGVQFSKELGPSPSEQPLALLEATGGSMTALIVMVLNVTYAGVVFHGPVLGNFMSYGISMNLLTTALSTGWLAIKRRQLPYICVADSFMAVLFAQGGTRMLSGKLEHPSAAFSTLAASMALTTFLLGVAYVLMGCAKVCKVVQFVPSPVMAGYQASIGFLLLDSAASLCSGCSLVRIVADRPECNLPLRKLLELLVAFAMGLFLFLVQQRRSASSVSRIMWIPSMLVVSTILFSLAKWLLPSSWEPELDAWTLFVPDDQSVFSLSSVLSISSIDWPLVLQEALLTTLTALVPNVIGKLLQYSAIEQKFDVDIDYNTEIQHNGFSQLFATVGVMTPTVTYLGMVVAHDLGARSHIAPILVIASSTAFFFFGSQVVRIVPKAMFAALLVSSGLSMLADNLRQAWNNFPKREFALVILHVALTAILGMLYAVVLGLLFTAVIFIIQYSRHSGVLQHATLLLERSKVARTVAEQQVLEEFGATTLIVHLHGMIFFGSANSVVEEVRAHLDTLRELNLPLRFLLLDFDRCSAIDSSAVAVLLQTRRLIKTARLICACAGTDVLNMLSKGASIGSGFEHFTTLDLALEHCENRLFDFYAERRYASPSLSSPVVRHSMGLLRKADVSREAEHEAEHDPARRRDSARSDGNSSAADAGASFSSRAPSDDGTSGYGGVAPSHHDVSEVVVYSPEEARLQLEDGALTRLRKRFMETVSESYGTRDLDELVDFMDVILVPPQTVISTYPHDEETGEERYLYVLDRGYVSAFATLEQRRMDHHSLSSESGSDAVGSSRHRLAKYGPGTVLGVSSFVMPLEMPDLTIMPMVTISDTSCQLLRLPRSRCDALEASHPALLFRLYRLLVIVSERRLQDHRMRVVAAEAFKVNVIPSTDFQRMLVADPNNHGERTDPALDYAPAPAPSAVGGGSHGEEMAGLAPAVTPPASRRDLIPASNSRDRMLIPSSGSRDRDMQSRAGHQPQAEAMLSNFQAALIKDRKRDRDMEREAEERERESSAPAAAPEAAAPSRSWWSR</sequence>
<feature type="compositionally biased region" description="Low complexity" evidence="5">
    <location>
        <begin position="1039"/>
        <end position="1057"/>
    </location>
</feature>
<evidence type="ECO:0000313" key="9">
    <source>
        <dbReference type="Proteomes" id="UP001515480"/>
    </source>
</evidence>
<keyword evidence="4 6" id="KW-0472">Membrane</keyword>
<dbReference type="Pfam" id="PF00916">
    <property type="entry name" value="Sulfate_transp"/>
    <property type="match status" value="1"/>
</dbReference>
<feature type="transmembrane region" description="Helical" evidence="6">
    <location>
        <begin position="88"/>
        <end position="109"/>
    </location>
</feature>
<dbReference type="AlphaFoldDB" id="A0AB34IPL8"/>
<dbReference type="InterPro" id="IPR036513">
    <property type="entry name" value="STAS_dom_sf"/>
</dbReference>
<evidence type="ECO:0000256" key="5">
    <source>
        <dbReference type="SAM" id="MobiDB-lite"/>
    </source>
</evidence>
<feature type="transmembrane region" description="Helical" evidence="6">
    <location>
        <begin position="116"/>
        <end position="133"/>
    </location>
</feature>
<feature type="transmembrane region" description="Helical" evidence="6">
    <location>
        <begin position="389"/>
        <end position="409"/>
    </location>
</feature>
<feature type="region of interest" description="Disordered" evidence="5">
    <location>
        <begin position="1"/>
        <end position="34"/>
    </location>
</feature>
<feature type="transmembrane region" description="Helical" evidence="6">
    <location>
        <begin position="63"/>
        <end position="82"/>
    </location>
</feature>
<dbReference type="InterPro" id="IPR011547">
    <property type="entry name" value="SLC26A/SulP_dom"/>
</dbReference>
<evidence type="ECO:0000313" key="8">
    <source>
        <dbReference type="EMBL" id="KAL1503095.1"/>
    </source>
</evidence>
<comment type="caution">
    <text evidence="8">The sequence shown here is derived from an EMBL/GenBank/DDBJ whole genome shotgun (WGS) entry which is preliminary data.</text>
</comment>
<reference evidence="8 9" key="1">
    <citation type="journal article" date="2024" name="Science">
        <title>Giant polyketide synthase enzymes in the biosynthesis of giant marine polyether toxins.</title>
        <authorList>
            <person name="Fallon T.R."/>
            <person name="Shende V.V."/>
            <person name="Wierzbicki I.H."/>
            <person name="Pendleton A.L."/>
            <person name="Watervoot N.F."/>
            <person name="Auber R.P."/>
            <person name="Gonzalez D.J."/>
            <person name="Wisecaver J.H."/>
            <person name="Moore B.S."/>
        </authorList>
    </citation>
    <scope>NUCLEOTIDE SEQUENCE [LARGE SCALE GENOMIC DNA]</scope>
    <source>
        <strain evidence="8 9">12B1</strain>
    </source>
</reference>
<feature type="transmembrane region" description="Helical" evidence="6">
    <location>
        <begin position="254"/>
        <end position="275"/>
    </location>
</feature>
<dbReference type="PROSITE" id="PS50801">
    <property type="entry name" value="STAS"/>
    <property type="match status" value="1"/>
</dbReference>
<evidence type="ECO:0000256" key="3">
    <source>
        <dbReference type="ARBA" id="ARBA00022989"/>
    </source>
</evidence>
<keyword evidence="3 6" id="KW-1133">Transmembrane helix</keyword>
<dbReference type="EMBL" id="JBGBPQ010000022">
    <property type="protein sequence ID" value="KAL1503095.1"/>
    <property type="molecule type" value="Genomic_DNA"/>
</dbReference>
<evidence type="ECO:0000256" key="4">
    <source>
        <dbReference type="ARBA" id="ARBA00023136"/>
    </source>
</evidence>
<dbReference type="Gene3D" id="3.30.750.24">
    <property type="entry name" value="STAS domain"/>
    <property type="match status" value="1"/>
</dbReference>
<evidence type="ECO:0000256" key="1">
    <source>
        <dbReference type="ARBA" id="ARBA00004141"/>
    </source>
</evidence>
<dbReference type="PANTHER" id="PTHR43310:SF2">
    <property type="entry name" value="SLC26A_SULP TRANSPORTER DOMAIN-CONTAINING PROTEIN"/>
    <property type="match status" value="1"/>
</dbReference>
<feature type="transmembrane region" description="Helical" evidence="6">
    <location>
        <begin position="358"/>
        <end position="377"/>
    </location>
</feature>
<organism evidence="8 9">
    <name type="scientific">Prymnesium parvum</name>
    <name type="common">Toxic golden alga</name>
    <dbReference type="NCBI Taxonomy" id="97485"/>
    <lineage>
        <taxon>Eukaryota</taxon>
        <taxon>Haptista</taxon>
        <taxon>Haptophyta</taxon>
        <taxon>Prymnesiophyceae</taxon>
        <taxon>Prymnesiales</taxon>
        <taxon>Prymnesiaceae</taxon>
        <taxon>Prymnesium</taxon>
    </lineage>
</organism>
<dbReference type="InterPro" id="IPR002645">
    <property type="entry name" value="STAS_dom"/>
</dbReference>
<evidence type="ECO:0000256" key="2">
    <source>
        <dbReference type="ARBA" id="ARBA00022692"/>
    </source>
</evidence>